<comment type="subcellular location">
    <subcellularLocation>
        <location evidence="1">Membrane</location>
        <topology evidence="1">Multi-pass membrane protein</topology>
    </subcellularLocation>
</comment>
<accession>B4IUQ8</accession>
<keyword evidence="9" id="KW-0325">Glycoprotein</keyword>
<dbReference type="Gene3D" id="3.40.190.10">
    <property type="entry name" value="Periplasmic binding protein-like II"/>
    <property type="match status" value="2"/>
</dbReference>
<evidence type="ECO:0000256" key="1">
    <source>
        <dbReference type="ARBA" id="ARBA00004141"/>
    </source>
</evidence>
<feature type="region of interest" description="Disordered" evidence="12">
    <location>
        <begin position="130"/>
        <end position="171"/>
    </location>
</feature>
<dbReference type="Proteomes" id="UP000002282">
    <property type="component" value="Unassembled WGS sequence"/>
</dbReference>
<dbReference type="GO" id="GO:0016020">
    <property type="term" value="C:membrane"/>
    <property type="evidence" value="ECO:0007669"/>
    <property type="project" value="UniProtKB-SubCell"/>
</dbReference>
<keyword evidence="11" id="KW-0407">Ion channel</keyword>
<comment type="similarity">
    <text evidence="2">Belongs to the glutamate-gated ion channel (TC 1.A.10.1) family.</text>
</comment>
<evidence type="ECO:0000256" key="8">
    <source>
        <dbReference type="ARBA" id="ARBA00023170"/>
    </source>
</evidence>
<evidence type="ECO:0000256" key="4">
    <source>
        <dbReference type="ARBA" id="ARBA00022692"/>
    </source>
</evidence>
<protein>
    <submittedName>
        <fullName evidence="15">Uncharacterized protein</fullName>
    </submittedName>
</protein>
<evidence type="ECO:0000256" key="6">
    <source>
        <dbReference type="ARBA" id="ARBA00023065"/>
    </source>
</evidence>
<reference evidence="15 16" key="1">
    <citation type="journal article" date="2007" name="Nature">
        <title>Evolution of genes and genomes on the Drosophila phylogeny.</title>
        <authorList>
            <consortium name="Drosophila 12 Genomes Consortium"/>
            <person name="Clark A.G."/>
            <person name="Eisen M.B."/>
            <person name="Smith D.R."/>
            <person name="Bergman C.M."/>
            <person name="Oliver B."/>
            <person name="Markow T.A."/>
            <person name="Kaufman T.C."/>
            <person name="Kellis M."/>
            <person name="Gelbart W."/>
            <person name="Iyer V.N."/>
            <person name="Pollard D.A."/>
            <person name="Sackton T.B."/>
            <person name="Larracuente A.M."/>
            <person name="Singh N.D."/>
            <person name="Abad J.P."/>
            <person name="Abt D.N."/>
            <person name="Adryan B."/>
            <person name="Aguade M."/>
            <person name="Akashi H."/>
            <person name="Anderson W.W."/>
            <person name="Aquadro C.F."/>
            <person name="Ardell D.H."/>
            <person name="Arguello R."/>
            <person name="Artieri C.G."/>
            <person name="Barbash D.A."/>
            <person name="Barker D."/>
            <person name="Barsanti P."/>
            <person name="Batterham P."/>
            <person name="Batzoglou S."/>
            <person name="Begun D."/>
            <person name="Bhutkar A."/>
            <person name="Blanco E."/>
            <person name="Bosak S.A."/>
            <person name="Bradley R.K."/>
            <person name="Brand A.D."/>
            <person name="Brent M.R."/>
            <person name="Brooks A.N."/>
            <person name="Brown R.H."/>
            <person name="Butlin R.K."/>
            <person name="Caggese C."/>
            <person name="Calvi B.R."/>
            <person name="Bernardo de Carvalho A."/>
            <person name="Caspi A."/>
            <person name="Castrezana S."/>
            <person name="Celniker S.E."/>
            <person name="Chang J.L."/>
            <person name="Chapple C."/>
            <person name="Chatterji S."/>
            <person name="Chinwalla A."/>
            <person name="Civetta A."/>
            <person name="Clifton S.W."/>
            <person name="Comeron J.M."/>
            <person name="Costello J.C."/>
            <person name="Coyne J.A."/>
            <person name="Daub J."/>
            <person name="David R.G."/>
            <person name="Delcher A.L."/>
            <person name="Delehaunty K."/>
            <person name="Do C.B."/>
            <person name="Ebling H."/>
            <person name="Edwards K."/>
            <person name="Eickbush T."/>
            <person name="Evans J.D."/>
            <person name="Filipski A."/>
            <person name="Findeiss S."/>
            <person name="Freyhult E."/>
            <person name="Fulton L."/>
            <person name="Fulton R."/>
            <person name="Garcia A.C."/>
            <person name="Gardiner A."/>
            <person name="Garfield D.A."/>
            <person name="Garvin B.E."/>
            <person name="Gibson G."/>
            <person name="Gilbert D."/>
            <person name="Gnerre S."/>
            <person name="Godfrey J."/>
            <person name="Good R."/>
            <person name="Gotea V."/>
            <person name="Gravely B."/>
            <person name="Greenberg A.J."/>
            <person name="Griffiths-Jones S."/>
            <person name="Gross S."/>
            <person name="Guigo R."/>
            <person name="Gustafson E.A."/>
            <person name="Haerty W."/>
            <person name="Hahn M.W."/>
            <person name="Halligan D.L."/>
            <person name="Halpern A.L."/>
            <person name="Halter G.M."/>
            <person name="Han M.V."/>
            <person name="Heger A."/>
            <person name="Hillier L."/>
            <person name="Hinrichs A.S."/>
            <person name="Holmes I."/>
            <person name="Hoskins R.A."/>
            <person name="Hubisz M.J."/>
            <person name="Hultmark D."/>
            <person name="Huntley M.A."/>
            <person name="Jaffe D.B."/>
            <person name="Jagadeeshan S."/>
            <person name="Jeck W.R."/>
            <person name="Johnson J."/>
            <person name="Jones C.D."/>
            <person name="Jordan W.C."/>
            <person name="Karpen G.H."/>
            <person name="Kataoka E."/>
            <person name="Keightley P.D."/>
            <person name="Kheradpour P."/>
            <person name="Kirkness E.F."/>
            <person name="Koerich L.B."/>
            <person name="Kristiansen K."/>
            <person name="Kudrna D."/>
            <person name="Kulathinal R.J."/>
            <person name="Kumar S."/>
            <person name="Kwok R."/>
            <person name="Lander E."/>
            <person name="Langley C.H."/>
            <person name="Lapoint R."/>
            <person name="Lazzaro B.P."/>
            <person name="Lee S.J."/>
            <person name="Levesque L."/>
            <person name="Li R."/>
            <person name="Lin C.F."/>
            <person name="Lin M.F."/>
            <person name="Lindblad-Toh K."/>
            <person name="Llopart A."/>
            <person name="Long M."/>
            <person name="Low L."/>
            <person name="Lozovsky E."/>
            <person name="Lu J."/>
            <person name="Luo M."/>
            <person name="Machado C.A."/>
            <person name="Makalowski W."/>
            <person name="Marzo M."/>
            <person name="Matsuda M."/>
            <person name="Matzkin L."/>
            <person name="McAllister B."/>
            <person name="McBride C.S."/>
            <person name="McKernan B."/>
            <person name="McKernan K."/>
            <person name="Mendez-Lago M."/>
            <person name="Minx P."/>
            <person name="Mollenhauer M.U."/>
            <person name="Montooth K."/>
            <person name="Mount S.M."/>
            <person name="Mu X."/>
            <person name="Myers E."/>
            <person name="Negre B."/>
            <person name="Newfeld S."/>
            <person name="Nielsen R."/>
            <person name="Noor M.A."/>
            <person name="O'Grady P."/>
            <person name="Pachter L."/>
            <person name="Papaceit M."/>
            <person name="Parisi M.J."/>
            <person name="Parisi M."/>
            <person name="Parts L."/>
            <person name="Pedersen J.S."/>
            <person name="Pesole G."/>
            <person name="Phillippy A.M."/>
            <person name="Ponting C.P."/>
            <person name="Pop M."/>
            <person name="Porcelli D."/>
            <person name="Powell J.R."/>
            <person name="Prohaska S."/>
            <person name="Pruitt K."/>
            <person name="Puig M."/>
            <person name="Quesneville H."/>
            <person name="Ram K.R."/>
            <person name="Rand D."/>
            <person name="Rasmussen M.D."/>
            <person name="Reed L.K."/>
            <person name="Reenan R."/>
            <person name="Reily A."/>
            <person name="Remington K.A."/>
            <person name="Rieger T.T."/>
            <person name="Ritchie M.G."/>
            <person name="Robin C."/>
            <person name="Rogers Y.H."/>
            <person name="Rohde C."/>
            <person name="Rozas J."/>
            <person name="Rubenfield M.J."/>
            <person name="Ruiz A."/>
            <person name="Russo S."/>
            <person name="Salzberg S.L."/>
            <person name="Sanchez-Gracia A."/>
            <person name="Saranga D.J."/>
            <person name="Sato H."/>
            <person name="Schaeffer S.W."/>
            <person name="Schatz M.C."/>
            <person name="Schlenke T."/>
            <person name="Schwartz R."/>
            <person name="Segarra C."/>
            <person name="Singh R.S."/>
            <person name="Sirot L."/>
            <person name="Sirota M."/>
            <person name="Sisneros N.B."/>
            <person name="Smith C.D."/>
            <person name="Smith T.F."/>
            <person name="Spieth J."/>
            <person name="Stage D.E."/>
            <person name="Stark A."/>
            <person name="Stephan W."/>
            <person name="Strausberg R.L."/>
            <person name="Strempel S."/>
            <person name="Sturgill D."/>
            <person name="Sutton G."/>
            <person name="Sutton G.G."/>
            <person name="Tao W."/>
            <person name="Teichmann S."/>
            <person name="Tobari Y.N."/>
            <person name="Tomimura Y."/>
            <person name="Tsolas J.M."/>
            <person name="Valente V.L."/>
            <person name="Venter E."/>
            <person name="Venter J.C."/>
            <person name="Vicario S."/>
            <person name="Vieira F.G."/>
            <person name="Vilella A.J."/>
            <person name="Villasante A."/>
            <person name="Walenz B."/>
            <person name="Wang J."/>
            <person name="Wasserman M."/>
            <person name="Watts T."/>
            <person name="Wilson D."/>
            <person name="Wilson R.K."/>
            <person name="Wing R.A."/>
            <person name="Wolfner M.F."/>
            <person name="Wong A."/>
            <person name="Wong G.K."/>
            <person name="Wu C.I."/>
            <person name="Wu G."/>
            <person name="Yamamoto D."/>
            <person name="Yang H.P."/>
            <person name="Yang S.P."/>
            <person name="Yorke J.A."/>
            <person name="Yoshida K."/>
            <person name="Zdobnov E."/>
            <person name="Zhang P."/>
            <person name="Zhang Y."/>
            <person name="Zimin A.V."/>
            <person name="Baldwin J."/>
            <person name="Abdouelleil A."/>
            <person name="Abdulkadir J."/>
            <person name="Abebe A."/>
            <person name="Abera B."/>
            <person name="Abreu J."/>
            <person name="Acer S.C."/>
            <person name="Aftuck L."/>
            <person name="Alexander A."/>
            <person name="An P."/>
            <person name="Anderson E."/>
            <person name="Anderson S."/>
            <person name="Arachi H."/>
            <person name="Azer M."/>
            <person name="Bachantsang P."/>
            <person name="Barry A."/>
            <person name="Bayul T."/>
            <person name="Berlin A."/>
            <person name="Bessette D."/>
            <person name="Bloom T."/>
            <person name="Blye J."/>
            <person name="Boguslavskiy L."/>
            <person name="Bonnet C."/>
            <person name="Boukhgalter B."/>
            <person name="Bourzgui I."/>
            <person name="Brown A."/>
            <person name="Cahill P."/>
            <person name="Channer S."/>
            <person name="Cheshatsang Y."/>
            <person name="Chuda L."/>
            <person name="Citroen M."/>
            <person name="Collymore A."/>
            <person name="Cooke P."/>
            <person name="Costello M."/>
            <person name="D'Aco K."/>
            <person name="Daza R."/>
            <person name="De Haan G."/>
            <person name="DeGray S."/>
            <person name="DeMaso C."/>
            <person name="Dhargay N."/>
            <person name="Dooley K."/>
            <person name="Dooley E."/>
            <person name="Doricent M."/>
            <person name="Dorje P."/>
            <person name="Dorjee K."/>
            <person name="Dupes A."/>
            <person name="Elong R."/>
            <person name="Falk J."/>
            <person name="Farina A."/>
            <person name="Faro S."/>
            <person name="Ferguson D."/>
            <person name="Fisher S."/>
            <person name="Foley C.D."/>
            <person name="Franke A."/>
            <person name="Friedrich D."/>
            <person name="Gadbois L."/>
            <person name="Gearin G."/>
            <person name="Gearin C.R."/>
            <person name="Giannoukos G."/>
            <person name="Goode T."/>
            <person name="Graham J."/>
            <person name="Grandbois E."/>
            <person name="Grewal S."/>
            <person name="Gyaltsen K."/>
            <person name="Hafez N."/>
            <person name="Hagos B."/>
            <person name="Hall J."/>
            <person name="Henson C."/>
            <person name="Hollinger A."/>
            <person name="Honan T."/>
            <person name="Huard M.D."/>
            <person name="Hughes L."/>
            <person name="Hurhula B."/>
            <person name="Husby M.E."/>
            <person name="Kamat A."/>
            <person name="Kanga B."/>
            <person name="Kashin S."/>
            <person name="Khazanovich D."/>
            <person name="Kisner P."/>
            <person name="Lance K."/>
            <person name="Lara M."/>
            <person name="Lee W."/>
            <person name="Lennon N."/>
            <person name="Letendre F."/>
            <person name="LeVine R."/>
            <person name="Lipovsky A."/>
            <person name="Liu X."/>
            <person name="Liu J."/>
            <person name="Liu S."/>
            <person name="Lokyitsang T."/>
            <person name="Lokyitsang Y."/>
            <person name="Lubonja R."/>
            <person name="Lui A."/>
            <person name="MacDonald P."/>
            <person name="Magnisalis V."/>
            <person name="Maru K."/>
            <person name="Matthews C."/>
            <person name="McCusker W."/>
            <person name="McDonough S."/>
            <person name="Mehta T."/>
            <person name="Meldrim J."/>
            <person name="Meneus L."/>
            <person name="Mihai O."/>
            <person name="Mihalev A."/>
            <person name="Mihova T."/>
            <person name="Mittelman R."/>
            <person name="Mlenga V."/>
            <person name="Montmayeur A."/>
            <person name="Mulrain L."/>
            <person name="Navidi A."/>
            <person name="Naylor J."/>
            <person name="Negash T."/>
            <person name="Nguyen T."/>
            <person name="Nguyen N."/>
            <person name="Nicol R."/>
            <person name="Norbu C."/>
            <person name="Norbu N."/>
            <person name="Novod N."/>
            <person name="O'Neill B."/>
            <person name="Osman S."/>
            <person name="Markiewicz E."/>
            <person name="Oyono O.L."/>
            <person name="Patti C."/>
            <person name="Phunkhang P."/>
            <person name="Pierre F."/>
            <person name="Priest M."/>
            <person name="Raghuraman S."/>
            <person name="Rege F."/>
            <person name="Reyes R."/>
            <person name="Rise C."/>
            <person name="Rogov P."/>
            <person name="Ross K."/>
            <person name="Ryan E."/>
            <person name="Settipalli S."/>
            <person name="Shea T."/>
            <person name="Sherpa N."/>
            <person name="Shi L."/>
            <person name="Shih D."/>
            <person name="Sparrow T."/>
            <person name="Spaulding J."/>
            <person name="Stalker J."/>
            <person name="Stange-Thomann N."/>
            <person name="Stavropoulos S."/>
            <person name="Stone C."/>
            <person name="Strader C."/>
            <person name="Tesfaye S."/>
            <person name="Thomson T."/>
            <person name="Thoulutsang Y."/>
            <person name="Thoulutsang D."/>
            <person name="Topham K."/>
            <person name="Topping I."/>
            <person name="Tsamla T."/>
            <person name="Vassiliev H."/>
            <person name="Vo A."/>
            <person name="Wangchuk T."/>
            <person name="Wangdi T."/>
            <person name="Weiand M."/>
            <person name="Wilkinson J."/>
            <person name="Wilson A."/>
            <person name="Yadav S."/>
            <person name="Young G."/>
            <person name="Yu Q."/>
            <person name="Zembek L."/>
            <person name="Zhong D."/>
            <person name="Zimmer A."/>
            <person name="Zwirko Z."/>
            <person name="Jaffe D.B."/>
            <person name="Alvarez P."/>
            <person name="Brockman W."/>
            <person name="Butler J."/>
            <person name="Chin C."/>
            <person name="Gnerre S."/>
            <person name="Grabherr M."/>
            <person name="Kleber M."/>
            <person name="Mauceli E."/>
            <person name="MacCallum I."/>
        </authorList>
    </citation>
    <scope>NUCLEOTIDE SEQUENCE [LARGE SCALE GENOMIC DNA]</scope>
    <source>
        <strain evidence="16">Tai18E2 / Tucson 14021-0261.01</strain>
    </source>
</reference>
<dbReference type="InterPro" id="IPR019594">
    <property type="entry name" value="Glu/Gly-bd"/>
</dbReference>
<dbReference type="AlphaFoldDB" id="B4IUQ8"/>
<keyword evidence="4" id="KW-0812">Transmembrane</keyword>
<gene>
    <name evidence="15" type="primary">Dyak\GE11158</name>
    <name evidence="15" type="synonym">dyak_GLEANR_11206</name>
    <name evidence="15" type="synonym">GE11158</name>
    <name evidence="15" type="ORF">Dyak_GE11158</name>
</gene>
<evidence type="ECO:0000256" key="2">
    <source>
        <dbReference type="ARBA" id="ARBA00008685"/>
    </source>
</evidence>
<evidence type="ECO:0000256" key="10">
    <source>
        <dbReference type="ARBA" id="ARBA00023286"/>
    </source>
</evidence>
<dbReference type="PANTHER" id="PTHR18966">
    <property type="entry name" value="IONOTROPIC GLUTAMATE RECEPTOR"/>
    <property type="match status" value="1"/>
</dbReference>
<evidence type="ECO:0000256" key="9">
    <source>
        <dbReference type="ARBA" id="ARBA00023180"/>
    </source>
</evidence>
<evidence type="ECO:0000313" key="15">
    <source>
        <dbReference type="EMBL" id="EDX00122.2"/>
    </source>
</evidence>
<dbReference type="Pfam" id="PF10613">
    <property type="entry name" value="Lig_chan-Glu_bd"/>
    <property type="match status" value="1"/>
</dbReference>
<keyword evidence="6" id="KW-0406">Ion transport</keyword>
<feature type="compositionally biased region" description="Low complexity" evidence="12">
    <location>
        <begin position="135"/>
        <end position="153"/>
    </location>
</feature>
<keyword evidence="10" id="KW-1071">Ligand-gated ion channel</keyword>
<dbReference type="InterPro" id="IPR015683">
    <property type="entry name" value="Ionotropic_Glu_rcpt"/>
</dbReference>
<dbReference type="OrthoDB" id="5984008at2759"/>
<evidence type="ECO:0000259" key="14">
    <source>
        <dbReference type="SMART" id="SM00918"/>
    </source>
</evidence>
<feature type="domain" description="Ionotropic glutamate receptor L-glutamate and glycine-binding" evidence="14">
    <location>
        <begin position="3"/>
        <end position="68"/>
    </location>
</feature>
<proteinExistence type="inferred from homology"/>
<keyword evidence="5" id="KW-1133">Transmembrane helix</keyword>
<evidence type="ECO:0000259" key="13">
    <source>
        <dbReference type="SMART" id="SM00079"/>
    </source>
</evidence>
<dbReference type="FunFam" id="3.40.190.10:FF:000178">
    <property type="entry name" value="Glutamate receptor subunit"/>
    <property type="match status" value="1"/>
</dbReference>
<evidence type="ECO:0000256" key="11">
    <source>
        <dbReference type="ARBA" id="ARBA00023303"/>
    </source>
</evidence>
<dbReference type="HOGENOM" id="CLU_1455929_0_0_1"/>
<feature type="domain" description="Ionotropic glutamate receptor C-terminal" evidence="13">
    <location>
        <begin position="1"/>
        <end position="167"/>
    </location>
</feature>
<dbReference type="eggNOG" id="KOG1052">
    <property type="taxonomic scope" value="Eukaryota"/>
</dbReference>
<evidence type="ECO:0000313" key="16">
    <source>
        <dbReference type="Proteomes" id="UP000002282"/>
    </source>
</evidence>
<dbReference type="EMBL" id="CH892035">
    <property type="protein sequence ID" value="EDX00122.2"/>
    <property type="molecule type" value="Genomic_DNA"/>
</dbReference>
<name>B4IUQ8_DROYA</name>
<feature type="non-terminal residue" evidence="15">
    <location>
        <position position="1"/>
    </location>
</feature>
<reference evidence="15 16" key="2">
    <citation type="journal article" date="2007" name="PLoS Biol.">
        <title>Principles of genome evolution in the Drosophila melanogaster species group.</title>
        <authorList>
            <person name="Ranz J.M."/>
            <person name="Maurin D."/>
            <person name="Chan Y.S."/>
            <person name="von Grotthuss M."/>
            <person name="Hillier L.W."/>
            <person name="Roote J."/>
            <person name="Ashburner M."/>
            <person name="Bergman C.M."/>
        </authorList>
    </citation>
    <scope>NUCLEOTIDE SEQUENCE [LARGE SCALE GENOMIC DNA]</scope>
    <source>
        <strain evidence="16">Tai18E2 / Tucson 14021-0261.01</strain>
    </source>
</reference>
<evidence type="ECO:0000256" key="5">
    <source>
        <dbReference type="ARBA" id="ARBA00022989"/>
    </source>
</evidence>
<evidence type="ECO:0000256" key="12">
    <source>
        <dbReference type="SAM" id="MobiDB-lite"/>
    </source>
</evidence>
<dbReference type="GO" id="GO:0015276">
    <property type="term" value="F:ligand-gated monoatomic ion channel activity"/>
    <property type="evidence" value="ECO:0007669"/>
    <property type="project" value="InterPro"/>
</dbReference>
<dbReference type="SUPFAM" id="SSF53850">
    <property type="entry name" value="Periplasmic binding protein-like II"/>
    <property type="match status" value="1"/>
</dbReference>
<dbReference type="KEGG" id="dya:Dyak_GE11158"/>
<dbReference type="SMART" id="SM00918">
    <property type="entry name" value="Lig_chan-Glu_bd"/>
    <property type="match status" value="1"/>
</dbReference>
<evidence type="ECO:0000256" key="7">
    <source>
        <dbReference type="ARBA" id="ARBA00023136"/>
    </source>
</evidence>
<evidence type="ECO:0000256" key="3">
    <source>
        <dbReference type="ARBA" id="ARBA00022448"/>
    </source>
</evidence>
<organism evidence="15 16">
    <name type="scientific">Drosophila yakuba</name>
    <name type="common">Fruit fly</name>
    <dbReference type="NCBI Taxonomy" id="7245"/>
    <lineage>
        <taxon>Eukaryota</taxon>
        <taxon>Metazoa</taxon>
        <taxon>Ecdysozoa</taxon>
        <taxon>Arthropoda</taxon>
        <taxon>Hexapoda</taxon>
        <taxon>Insecta</taxon>
        <taxon>Pterygota</taxon>
        <taxon>Neoptera</taxon>
        <taxon>Endopterygota</taxon>
        <taxon>Diptera</taxon>
        <taxon>Brachycera</taxon>
        <taxon>Muscomorpha</taxon>
        <taxon>Ephydroidea</taxon>
        <taxon>Drosophilidae</taxon>
        <taxon>Drosophila</taxon>
        <taxon>Sophophora</taxon>
    </lineage>
</organism>
<sequence>SEPYGMLKETSEKLEGNDQFEGFGIELIDELSKKLGFSYTWRLQEDNKYGGIDPKTGEWNGMLREIIDSRADMGITDLTMKSERESGVDFTIPFMSLGRAYIIQQVSFKTELLDEIRFILQCSGNTKAVKYPKNSSRSNASSKSKGSSMSVDSLPEDNSEADTPGKHNHAK</sequence>
<dbReference type="InterPro" id="IPR001320">
    <property type="entry name" value="Iontro_rcpt_C"/>
</dbReference>
<keyword evidence="3" id="KW-0813">Transport</keyword>
<keyword evidence="16" id="KW-1185">Reference proteome</keyword>
<keyword evidence="8" id="KW-0675">Receptor</keyword>
<dbReference type="SMART" id="SM00079">
    <property type="entry name" value="PBPe"/>
    <property type="match status" value="1"/>
</dbReference>
<keyword evidence="7" id="KW-0472">Membrane</keyword>